<dbReference type="PANTHER" id="PTHR42912:SF80">
    <property type="entry name" value="METHYLTRANSFERASE DOMAIN-CONTAINING PROTEIN"/>
    <property type="match status" value="1"/>
</dbReference>
<feature type="domain" description="Methyltransferase type 12" evidence="2">
    <location>
        <begin position="132"/>
        <end position="253"/>
    </location>
</feature>
<dbReference type="InterPro" id="IPR050508">
    <property type="entry name" value="Methyltransf_Superfamily"/>
</dbReference>
<dbReference type="Pfam" id="PF08242">
    <property type="entry name" value="Methyltransf_12"/>
    <property type="match status" value="1"/>
</dbReference>
<proteinExistence type="predicted"/>
<protein>
    <recommendedName>
        <fullName evidence="2">Methyltransferase type 12 domain-containing protein</fullName>
    </recommendedName>
</protein>
<feature type="region of interest" description="Disordered" evidence="1">
    <location>
        <begin position="1"/>
        <end position="81"/>
    </location>
</feature>
<evidence type="ECO:0000313" key="4">
    <source>
        <dbReference type="Proteomes" id="UP000694044"/>
    </source>
</evidence>
<organism evidence="3 4">
    <name type="scientific">Phytophthora pseudosyringae</name>
    <dbReference type="NCBI Taxonomy" id="221518"/>
    <lineage>
        <taxon>Eukaryota</taxon>
        <taxon>Sar</taxon>
        <taxon>Stramenopiles</taxon>
        <taxon>Oomycota</taxon>
        <taxon>Peronosporomycetes</taxon>
        <taxon>Peronosporales</taxon>
        <taxon>Peronosporaceae</taxon>
        <taxon>Phytophthora</taxon>
    </lineage>
</organism>
<sequence>MEPNEVSPRSPQFVSVATPLGTKQMTLAPFGGEAPSSPTVRQNQRQKTPSKKTKKTTKRKADDVSSSSSSSSQGLAAPPADATWARNLQRRGGFWGDAHWYDLQLERRMPLAKPMLRELVLALPPCGGHTVLDLCAGSGRASAAVLEAYPTAALVLVDASEQRLAMAGQRLDAAQSGASERAQLVVRAVSETTQLWDEPVDVVVACLAFHVLVERPAHYSHAGEQQHQETTSAEDTYEQLFRATWRALRPGGHVVLADHVGQLALFKQLKALESAGFQDVDCAWRQEDSFVAGGRKPLA</sequence>
<feature type="compositionally biased region" description="Basic residues" evidence="1">
    <location>
        <begin position="48"/>
        <end position="58"/>
    </location>
</feature>
<dbReference type="PANTHER" id="PTHR42912">
    <property type="entry name" value="METHYLTRANSFERASE"/>
    <property type="match status" value="1"/>
</dbReference>
<evidence type="ECO:0000313" key="3">
    <source>
        <dbReference type="EMBL" id="KAG7388555.1"/>
    </source>
</evidence>
<name>A0A8T1W588_9STRA</name>
<accession>A0A8T1W588</accession>
<keyword evidence="4" id="KW-1185">Reference proteome</keyword>
<comment type="caution">
    <text evidence="3">The sequence shown here is derived from an EMBL/GenBank/DDBJ whole genome shotgun (WGS) entry which is preliminary data.</text>
</comment>
<evidence type="ECO:0000259" key="2">
    <source>
        <dbReference type="Pfam" id="PF08242"/>
    </source>
</evidence>
<feature type="compositionally biased region" description="Polar residues" evidence="1">
    <location>
        <begin position="7"/>
        <end position="25"/>
    </location>
</feature>
<dbReference type="Proteomes" id="UP000694044">
    <property type="component" value="Unassembled WGS sequence"/>
</dbReference>
<dbReference type="EMBL" id="JAGDFM010000058">
    <property type="protein sequence ID" value="KAG7388555.1"/>
    <property type="molecule type" value="Genomic_DNA"/>
</dbReference>
<reference evidence="3" key="1">
    <citation type="submission" date="2021-02" db="EMBL/GenBank/DDBJ databases">
        <authorList>
            <person name="Palmer J.M."/>
        </authorList>
    </citation>
    <scope>NUCLEOTIDE SEQUENCE</scope>
    <source>
        <strain evidence="3">SCRP734</strain>
    </source>
</reference>
<feature type="compositionally biased region" description="Polar residues" evidence="1">
    <location>
        <begin position="36"/>
        <end position="46"/>
    </location>
</feature>
<dbReference type="AlphaFoldDB" id="A0A8T1W588"/>
<dbReference type="InterPro" id="IPR013217">
    <property type="entry name" value="Methyltransf_12"/>
</dbReference>
<dbReference type="GO" id="GO:0008168">
    <property type="term" value="F:methyltransferase activity"/>
    <property type="evidence" value="ECO:0007669"/>
    <property type="project" value="TreeGrafter"/>
</dbReference>
<evidence type="ECO:0000256" key="1">
    <source>
        <dbReference type="SAM" id="MobiDB-lite"/>
    </source>
</evidence>
<dbReference type="CDD" id="cd02440">
    <property type="entry name" value="AdoMet_MTases"/>
    <property type="match status" value="1"/>
</dbReference>
<gene>
    <name evidence="3" type="ORF">PHYPSEUDO_012192</name>
</gene>
<dbReference type="OrthoDB" id="6770063at2759"/>